<name>A0A5C7FR31_9BACT</name>
<dbReference type="Gene3D" id="2.60.34.10">
    <property type="entry name" value="Substrate Binding Domain Of DNAk, Chain A, domain 1"/>
    <property type="match status" value="1"/>
</dbReference>
<dbReference type="GO" id="GO:0140662">
    <property type="term" value="F:ATP-dependent protein folding chaperone"/>
    <property type="evidence" value="ECO:0007669"/>
    <property type="project" value="InterPro"/>
</dbReference>
<comment type="caution">
    <text evidence="5">The sequence shown here is derived from an EMBL/GenBank/DDBJ whole genome shotgun (WGS) entry which is preliminary data.</text>
</comment>
<dbReference type="OrthoDB" id="9766019at2"/>
<dbReference type="SUPFAM" id="SSF100920">
    <property type="entry name" value="Heat shock protein 70kD (HSP70), peptide-binding domain"/>
    <property type="match status" value="1"/>
</dbReference>
<dbReference type="RefSeq" id="WP_147931119.1">
    <property type="nucleotide sequence ID" value="NZ_VOXD01000018.1"/>
</dbReference>
<dbReference type="PROSITE" id="PS00297">
    <property type="entry name" value="HSP70_1"/>
    <property type="match status" value="1"/>
</dbReference>
<keyword evidence="6" id="KW-1185">Reference proteome</keyword>
<dbReference type="InterPro" id="IPR029048">
    <property type="entry name" value="HSP70_C_sf"/>
</dbReference>
<evidence type="ECO:0000313" key="6">
    <source>
        <dbReference type="Proteomes" id="UP000321907"/>
    </source>
</evidence>
<dbReference type="GO" id="GO:0005524">
    <property type="term" value="F:ATP binding"/>
    <property type="evidence" value="ECO:0007669"/>
    <property type="project" value="UniProtKB-KW"/>
</dbReference>
<comment type="similarity">
    <text evidence="1 4">Belongs to the heat shock protein 70 family.</text>
</comment>
<dbReference type="Pfam" id="PF00012">
    <property type="entry name" value="HSP70"/>
    <property type="match status" value="1"/>
</dbReference>
<keyword evidence="3 4" id="KW-0067">ATP-binding</keyword>
<dbReference type="Gene3D" id="3.90.640.10">
    <property type="entry name" value="Actin, Chain A, domain 4"/>
    <property type="match status" value="1"/>
</dbReference>
<dbReference type="NCBIfam" id="NF003520">
    <property type="entry name" value="PRK05183.1"/>
    <property type="match status" value="1"/>
</dbReference>
<dbReference type="InterPro" id="IPR043129">
    <property type="entry name" value="ATPase_NBD"/>
</dbReference>
<evidence type="ECO:0000256" key="2">
    <source>
        <dbReference type="ARBA" id="ARBA00022741"/>
    </source>
</evidence>
<evidence type="ECO:0000256" key="3">
    <source>
        <dbReference type="ARBA" id="ARBA00022840"/>
    </source>
</evidence>
<dbReference type="SUPFAM" id="SSF100934">
    <property type="entry name" value="Heat shock protein 70kD (HSP70), C-terminal subdomain"/>
    <property type="match status" value="1"/>
</dbReference>
<evidence type="ECO:0000256" key="1">
    <source>
        <dbReference type="ARBA" id="ARBA00007381"/>
    </source>
</evidence>
<organism evidence="5 6">
    <name type="scientific">Neolewinella aurantiaca</name>
    <dbReference type="NCBI Taxonomy" id="2602767"/>
    <lineage>
        <taxon>Bacteria</taxon>
        <taxon>Pseudomonadati</taxon>
        <taxon>Bacteroidota</taxon>
        <taxon>Saprospiria</taxon>
        <taxon>Saprospirales</taxon>
        <taxon>Lewinellaceae</taxon>
        <taxon>Neolewinella</taxon>
    </lineage>
</organism>
<dbReference type="PRINTS" id="PR00301">
    <property type="entry name" value="HEATSHOCK70"/>
</dbReference>
<dbReference type="SUPFAM" id="SSF53067">
    <property type="entry name" value="Actin-like ATPase domain"/>
    <property type="match status" value="2"/>
</dbReference>
<dbReference type="EMBL" id="VOXD01000018">
    <property type="protein sequence ID" value="TXF88911.1"/>
    <property type="molecule type" value="Genomic_DNA"/>
</dbReference>
<dbReference type="InterPro" id="IPR029047">
    <property type="entry name" value="HSP70_peptide-bd_sf"/>
</dbReference>
<evidence type="ECO:0000256" key="4">
    <source>
        <dbReference type="RuleBase" id="RU003322"/>
    </source>
</evidence>
<dbReference type="PROSITE" id="PS01036">
    <property type="entry name" value="HSP70_3"/>
    <property type="match status" value="1"/>
</dbReference>
<dbReference type="InterPro" id="IPR018181">
    <property type="entry name" value="Heat_shock_70_CS"/>
</dbReference>
<dbReference type="AlphaFoldDB" id="A0A5C7FR31"/>
<reference evidence="5 6" key="1">
    <citation type="submission" date="2019-08" db="EMBL/GenBank/DDBJ databases">
        <title>Lewinella sp. strain SSH13 Genome sequencing and assembly.</title>
        <authorList>
            <person name="Kim I."/>
        </authorList>
    </citation>
    <scope>NUCLEOTIDE SEQUENCE [LARGE SCALE GENOMIC DNA]</scope>
    <source>
        <strain evidence="5 6">SSH13</strain>
    </source>
</reference>
<protein>
    <submittedName>
        <fullName evidence="5">Fe-S protein assembly chaperone HscA</fullName>
    </submittedName>
</protein>
<dbReference type="PROSITE" id="PS00329">
    <property type="entry name" value="HSP70_2"/>
    <property type="match status" value="1"/>
</dbReference>
<dbReference type="Gene3D" id="3.30.420.40">
    <property type="match status" value="2"/>
</dbReference>
<dbReference type="Proteomes" id="UP000321907">
    <property type="component" value="Unassembled WGS sequence"/>
</dbReference>
<dbReference type="InterPro" id="IPR013126">
    <property type="entry name" value="Hsp_70_fam"/>
</dbReference>
<keyword evidence="2 4" id="KW-0547">Nucleotide-binding</keyword>
<dbReference type="Gene3D" id="1.20.1270.10">
    <property type="match status" value="1"/>
</dbReference>
<sequence length="627" mass="67822">MAKFSIDLQAGKVKEDKTVSSVGQTIVGIDLGTTNSLVAIVSDGKAEAVAGADGKNVLVPSIVHFADDGTVLVGDDAKPYLTTAPERTIYSVKRLLGKSYGDLTSVQNRFGYRIIDEDEDRLVKIAVPGPGGKDKFYSPIELSAEILKALKARIEAEIGNEVSRAVITVPAYFNDSQRQATRDAGRLAGLDVLRIVNEPTASSLAYGIGLKDEDEGRTIAVYDLGGGTFDVSILRIELGIFEVLSTNGDTFLGGDDLDQAIVDHWINDKALKIDSPEKRGEIRLLAEAAKKRLSNQDSFTAEFHGITLYLDRDQANVLFTPLIKRTLASCGRALKDAELTTDEIDHVIMVGGSTRVPLVQKEVSAFFGKDVNNTLDPDQVVALGAAIQADVLAGNQKDVLLLDITPLSLGIETVGGLMDPIIARNSKVPTRVGRKYTTSVDGQKNLKVAVYQGERDMVKDNRKLGEFVLGNIPPMPAGIPQIEIQFGLDADGILRVKAIEHRSNTSQSVTIKSQYGISEEDMAEMLIDSLSNAETDMKNRALVEARNEANNVLLSTKKFLEQNADWLEADQVTSIEGYAEKLATAVAGDDKDAINQRLDELNQFTTPLAHEALDRNVAAAIKGNEVE</sequence>
<accession>A0A5C7FR31</accession>
<evidence type="ECO:0000313" key="5">
    <source>
        <dbReference type="EMBL" id="TXF88911.1"/>
    </source>
</evidence>
<gene>
    <name evidence="5" type="primary">hscA</name>
    <name evidence="5" type="ORF">FUA23_12695</name>
</gene>
<dbReference type="PANTHER" id="PTHR19375">
    <property type="entry name" value="HEAT SHOCK PROTEIN 70KDA"/>
    <property type="match status" value="1"/>
</dbReference>
<proteinExistence type="inferred from homology"/>